<protein>
    <recommendedName>
        <fullName evidence="3">5-formyltetrahydrofolate cyclo-ligase</fullName>
    </recommendedName>
</protein>
<dbReference type="EMBL" id="OU963863">
    <property type="protein sequence ID" value="CAH0384052.1"/>
    <property type="molecule type" value="Genomic_DNA"/>
</dbReference>
<proteinExistence type="predicted"/>
<reference evidence="1" key="1">
    <citation type="submission" date="2021-12" db="EMBL/GenBank/DDBJ databases">
        <authorList>
            <person name="King R."/>
        </authorList>
    </citation>
    <scope>NUCLEOTIDE SEQUENCE</scope>
</reference>
<evidence type="ECO:0008006" key="3">
    <source>
        <dbReference type="Google" id="ProtNLM"/>
    </source>
</evidence>
<dbReference type="InterPro" id="IPR024185">
    <property type="entry name" value="FTHF_cligase-like_sf"/>
</dbReference>
<dbReference type="Proteomes" id="UP001152759">
    <property type="component" value="Chromosome 2"/>
</dbReference>
<keyword evidence="2" id="KW-1185">Reference proteome</keyword>
<dbReference type="Pfam" id="PF01812">
    <property type="entry name" value="5-FTHF_cyc-lig"/>
    <property type="match status" value="1"/>
</dbReference>
<organism evidence="1 2">
    <name type="scientific">Bemisia tabaci</name>
    <name type="common">Sweetpotato whitefly</name>
    <name type="synonym">Aleurodes tabaci</name>
    <dbReference type="NCBI Taxonomy" id="7038"/>
    <lineage>
        <taxon>Eukaryota</taxon>
        <taxon>Metazoa</taxon>
        <taxon>Ecdysozoa</taxon>
        <taxon>Arthropoda</taxon>
        <taxon>Hexapoda</taxon>
        <taxon>Insecta</taxon>
        <taxon>Pterygota</taxon>
        <taxon>Neoptera</taxon>
        <taxon>Paraneoptera</taxon>
        <taxon>Hemiptera</taxon>
        <taxon>Sternorrhyncha</taxon>
        <taxon>Aleyrodoidea</taxon>
        <taxon>Aleyrodidae</taxon>
        <taxon>Aleyrodinae</taxon>
        <taxon>Bemisia</taxon>
    </lineage>
</organism>
<evidence type="ECO:0000313" key="1">
    <source>
        <dbReference type="EMBL" id="CAH0384052.1"/>
    </source>
</evidence>
<accession>A0A9P0A4K0</accession>
<evidence type="ECO:0000313" key="2">
    <source>
        <dbReference type="Proteomes" id="UP001152759"/>
    </source>
</evidence>
<dbReference type="SUPFAM" id="SSF100950">
    <property type="entry name" value="NagB/RpiA/CoA transferase-like"/>
    <property type="match status" value="1"/>
</dbReference>
<dbReference type="AlphaFoldDB" id="A0A9P0A4K0"/>
<name>A0A9P0A4K0_BEMTA</name>
<dbReference type="Gene3D" id="3.40.50.10420">
    <property type="entry name" value="NagB/RpiA/CoA transferase-like"/>
    <property type="match status" value="1"/>
</dbReference>
<gene>
    <name evidence="1" type="ORF">BEMITA_LOCUS3430</name>
</gene>
<sequence length="220" mass="25233">MLVFDLFLTDSRLDKIKSSPIGPTPRSLQRDLEFVSTRGLSDLDSPLNRYEFRQPNRTVDQQEAIKTGGLDIIVIPGKAFTKSGQRMGAWQGWYYPYVRTLKVYKRNLTVVAFAWRHQIVDFIPDFSHPEIKVDALFLISIYLGIPEKSDSPMLPKAPLIRMNTAKASPWDKSVRRHHPLATRLSPASPPRGRPFLFRNVLASIILMRTQLVKYQDITPE</sequence>
<dbReference type="InterPro" id="IPR002698">
    <property type="entry name" value="FTHF_cligase"/>
</dbReference>
<dbReference type="InterPro" id="IPR037171">
    <property type="entry name" value="NagB/RpiA_transferase-like"/>
</dbReference>